<dbReference type="Proteomes" id="UP000642070">
    <property type="component" value="Unassembled WGS sequence"/>
</dbReference>
<dbReference type="InterPro" id="IPR014710">
    <property type="entry name" value="RmlC-like_jellyroll"/>
</dbReference>
<reference evidence="2" key="1">
    <citation type="journal article" date="2014" name="Int. J. Syst. Evol. Microbiol.">
        <title>Complete genome sequence of Corynebacterium casei LMG S-19264T (=DSM 44701T), isolated from a smear-ripened cheese.</title>
        <authorList>
            <consortium name="US DOE Joint Genome Institute (JGI-PGF)"/>
            <person name="Walter F."/>
            <person name="Albersmeier A."/>
            <person name="Kalinowski J."/>
            <person name="Ruckert C."/>
        </authorList>
    </citation>
    <scope>NUCLEOTIDE SEQUENCE</scope>
    <source>
        <strain evidence="2">JCM 19831</strain>
    </source>
</reference>
<dbReference type="InterPro" id="IPR011051">
    <property type="entry name" value="RmlC_Cupin_sf"/>
</dbReference>
<gene>
    <name evidence="2" type="ORF">GCM10007977_036570</name>
</gene>
<dbReference type="EMBL" id="BMPI01000016">
    <property type="protein sequence ID" value="GGM32055.1"/>
    <property type="molecule type" value="Genomic_DNA"/>
</dbReference>
<evidence type="ECO:0000259" key="1">
    <source>
        <dbReference type="Pfam" id="PF07883"/>
    </source>
</evidence>
<dbReference type="SUPFAM" id="SSF51182">
    <property type="entry name" value="RmlC-like cupins"/>
    <property type="match status" value="1"/>
</dbReference>
<dbReference type="CDD" id="cd02208">
    <property type="entry name" value="cupin_RmlC-like"/>
    <property type="match status" value="1"/>
</dbReference>
<proteinExistence type="predicted"/>
<dbReference type="Gene3D" id="2.60.120.10">
    <property type="entry name" value="Jelly Rolls"/>
    <property type="match status" value="1"/>
</dbReference>
<keyword evidence="3" id="KW-1185">Reference proteome</keyword>
<dbReference type="AlphaFoldDB" id="A0A917TQA0"/>
<reference evidence="2" key="2">
    <citation type="submission" date="2020-09" db="EMBL/GenBank/DDBJ databases">
        <authorList>
            <person name="Sun Q."/>
            <person name="Ohkuma M."/>
        </authorList>
    </citation>
    <scope>NUCLEOTIDE SEQUENCE</scope>
    <source>
        <strain evidence="2">JCM 19831</strain>
    </source>
</reference>
<dbReference type="Pfam" id="PF07883">
    <property type="entry name" value="Cupin_2"/>
    <property type="match status" value="1"/>
</dbReference>
<feature type="domain" description="Cupin type-2" evidence="1">
    <location>
        <begin position="39"/>
        <end position="104"/>
    </location>
</feature>
<dbReference type="InterPro" id="IPR013096">
    <property type="entry name" value="Cupin_2"/>
</dbReference>
<protein>
    <recommendedName>
        <fullName evidence="1">Cupin type-2 domain-containing protein</fullName>
    </recommendedName>
</protein>
<dbReference type="RefSeq" id="WP_190251068.1">
    <property type="nucleotide sequence ID" value="NZ_BMPI01000016.1"/>
</dbReference>
<evidence type="ECO:0000313" key="2">
    <source>
        <dbReference type="EMBL" id="GGM32055.1"/>
    </source>
</evidence>
<evidence type="ECO:0000313" key="3">
    <source>
        <dbReference type="Proteomes" id="UP000642070"/>
    </source>
</evidence>
<sequence length="119" mass="12623">MPELIKAPTQIPVPGGKVIDEYVGRVNSGESAVSIAKMIAPGGWTEPFQTPSFDEFTVVLRGTVRVEHDGGFTDVSAGQAIVTRAGERIRYTTPTGEGAEYVAICLPAFGPDLANRDSD</sequence>
<name>A0A917TQA0_9ACTN</name>
<comment type="caution">
    <text evidence="2">The sequence shown here is derived from an EMBL/GenBank/DDBJ whole genome shotgun (WGS) entry which is preliminary data.</text>
</comment>
<organism evidence="2 3">
    <name type="scientific">Dactylosporangium sucinum</name>
    <dbReference type="NCBI Taxonomy" id="1424081"/>
    <lineage>
        <taxon>Bacteria</taxon>
        <taxon>Bacillati</taxon>
        <taxon>Actinomycetota</taxon>
        <taxon>Actinomycetes</taxon>
        <taxon>Micromonosporales</taxon>
        <taxon>Micromonosporaceae</taxon>
        <taxon>Dactylosporangium</taxon>
    </lineage>
</organism>
<accession>A0A917TQA0</accession>